<evidence type="ECO:0000313" key="9">
    <source>
        <dbReference type="EMBL" id="QNM00251.1"/>
    </source>
</evidence>
<dbReference type="Pfam" id="PF02397">
    <property type="entry name" value="Bac_transf"/>
    <property type="match status" value="1"/>
</dbReference>
<dbReference type="Proteomes" id="UP000515819">
    <property type="component" value="Chromosome"/>
</dbReference>
<feature type="transmembrane region" description="Helical" evidence="7">
    <location>
        <begin position="39"/>
        <end position="59"/>
    </location>
</feature>
<evidence type="ECO:0000256" key="2">
    <source>
        <dbReference type="ARBA" id="ARBA00006464"/>
    </source>
</evidence>
<feature type="transmembrane region" description="Helical" evidence="7">
    <location>
        <begin position="71"/>
        <end position="94"/>
    </location>
</feature>
<dbReference type="RefSeq" id="WP_249321581.1">
    <property type="nucleotide sequence ID" value="NZ_CP060632.1"/>
</dbReference>
<dbReference type="KEGG" id="wcp:H9Q76_02875"/>
<protein>
    <submittedName>
        <fullName evidence="9">Exopolysaccharide biosynthesis polyprenyl glycosylphosphotransferase</fullName>
    </submittedName>
</protein>
<keyword evidence="5 7" id="KW-1133">Transmembrane helix</keyword>
<sequence>MYLEEQRRRALSLLANLIIWVFEAVSFGVIWFGEYHNPLFFRGNYVVIGLYAVFLFLITKSFNGYKLSYMRVLDLCLSHGLAIVIGGAVAYIFICMVSRDYMNVLPVIIMVIIQIVFETLWVILIQHIYMLFFPPRKLIVIYGIYPPENFLLKINARRDRYQICEVLNYQQGMEKIQQDVLDFEGVVLYDLPSEDRNNILKYCFKHSIRTYVIPKITDIIMKGSDDMHLVDTPVFLSRNIGLQADQRFFKRATDLFISGVGIIVASPIMLIIAIAIKAYDHGPVFYRQVRLTRGGKQFMIYKFRSMRIDAEAHGAQLAKKDDDRITPVGKVLRNLHLDELPQLFNVFVGDMSMVGPRPERPEIFEKYEESVPDFDFRLKVKAGLTGYAQVYGKYNTTPIDKLKLDLTYIQEYSYWLDLKLLLLTFRIVFRKESSEGVDKNQQTALKDKNEKG</sequence>
<comment type="subcellular location">
    <subcellularLocation>
        <location evidence="1">Membrane</location>
        <topology evidence="1">Multi-pass membrane protein</topology>
    </subcellularLocation>
</comment>
<dbReference type="InterPro" id="IPR017475">
    <property type="entry name" value="EPS_sugar_tfrase"/>
</dbReference>
<feature type="transmembrane region" description="Helical" evidence="7">
    <location>
        <begin position="255"/>
        <end position="276"/>
    </location>
</feature>
<evidence type="ECO:0000256" key="4">
    <source>
        <dbReference type="ARBA" id="ARBA00022692"/>
    </source>
</evidence>
<evidence type="ECO:0000256" key="6">
    <source>
        <dbReference type="ARBA" id="ARBA00023136"/>
    </source>
</evidence>
<dbReference type="GO" id="GO:0016780">
    <property type="term" value="F:phosphotransferase activity, for other substituted phosphate groups"/>
    <property type="evidence" value="ECO:0007669"/>
    <property type="project" value="TreeGrafter"/>
</dbReference>
<feature type="domain" description="Bacterial sugar transferase" evidence="8">
    <location>
        <begin position="250"/>
        <end position="429"/>
    </location>
</feature>
<keyword evidence="10" id="KW-1185">Reference proteome</keyword>
<keyword evidence="3 9" id="KW-0808">Transferase</keyword>
<keyword evidence="6 7" id="KW-0472">Membrane</keyword>
<feature type="transmembrane region" description="Helical" evidence="7">
    <location>
        <begin position="12"/>
        <end position="33"/>
    </location>
</feature>
<proteinExistence type="inferred from homology"/>
<dbReference type="NCBIfam" id="TIGR03025">
    <property type="entry name" value="EPS_sugtrans"/>
    <property type="match status" value="1"/>
</dbReference>
<evidence type="ECO:0000313" key="10">
    <source>
        <dbReference type="Proteomes" id="UP000515819"/>
    </source>
</evidence>
<evidence type="ECO:0000259" key="8">
    <source>
        <dbReference type="Pfam" id="PF02397"/>
    </source>
</evidence>
<dbReference type="AlphaFoldDB" id="A0A7G9FNW9"/>
<evidence type="ECO:0000256" key="5">
    <source>
        <dbReference type="ARBA" id="ARBA00022989"/>
    </source>
</evidence>
<dbReference type="GO" id="GO:0016020">
    <property type="term" value="C:membrane"/>
    <property type="evidence" value="ECO:0007669"/>
    <property type="project" value="UniProtKB-SubCell"/>
</dbReference>
<dbReference type="InterPro" id="IPR003362">
    <property type="entry name" value="Bact_transf"/>
</dbReference>
<evidence type="ECO:0000256" key="7">
    <source>
        <dbReference type="SAM" id="Phobius"/>
    </source>
</evidence>
<keyword evidence="4 7" id="KW-0812">Transmembrane</keyword>
<dbReference type="PANTHER" id="PTHR30576:SF20">
    <property type="entry name" value="QUINOVOSAMINEPHOSPHOTRANSFERAE-RELATED"/>
    <property type="match status" value="1"/>
</dbReference>
<name>A0A7G9FNW9_9FIRM</name>
<feature type="transmembrane region" description="Helical" evidence="7">
    <location>
        <begin position="106"/>
        <end position="132"/>
    </location>
</feature>
<gene>
    <name evidence="9" type="ORF">H9Q76_02875</name>
</gene>
<evidence type="ECO:0000256" key="3">
    <source>
        <dbReference type="ARBA" id="ARBA00022679"/>
    </source>
</evidence>
<dbReference type="PANTHER" id="PTHR30576">
    <property type="entry name" value="COLANIC BIOSYNTHESIS UDP-GLUCOSE LIPID CARRIER TRANSFERASE"/>
    <property type="match status" value="1"/>
</dbReference>
<accession>A0A7G9FNW9</accession>
<evidence type="ECO:0000256" key="1">
    <source>
        <dbReference type="ARBA" id="ARBA00004141"/>
    </source>
</evidence>
<dbReference type="EMBL" id="CP060632">
    <property type="protein sequence ID" value="QNM00251.1"/>
    <property type="molecule type" value="Genomic_DNA"/>
</dbReference>
<organism evidence="9 10">
    <name type="scientific">Wujia chipingensis</name>
    <dbReference type="NCBI Taxonomy" id="2763670"/>
    <lineage>
        <taxon>Bacteria</taxon>
        <taxon>Bacillati</taxon>
        <taxon>Bacillota</taxon>
        <taxon>Clostridia</taxon>
        <taxon>Lachnospirales</taxon>
        <taxon>Lachnospiraceae</taxon>
        <taxon>Wujia</taxon>
    </lineage>
</organism>
<reference evidence="9 10" key="1">
    <citation type="submission" date="2020-08" db="EMBL/GenBank/DDBJ databases">
        <authorList>
            <person name="Liu C."/>
            <person name="Sun Q."/>
        </authorList>
    </citation>
    <scope>NUCLEOTIDE SEQUENCE [LARGE SCALE GENOMIC DNA]</scope>
    <source>
        <strain evidence="9 10">NSJ-4</strain>
    </source>
</reference>
<comment type="similarity">
    <text evidence="2">Belongs to the bacterial sugar transferase family.</text>
</comment>